<protein>
    <submittedName>
        <fullName evidence="1">Uncharacterized protein</fullName>
    </submittedName>
</protein>
<dbReference type="EMBL" id="HACG01001915">
    <property type="protein sequence ID" value="CEK48780.1"/>
    <property type="molecule type" value="Transcribed_RNA"/>
</dbReference>
<gene>
    <name evidence="1" type="primary">ORF5186</name>
</gene>
<feature type="non-terminal residue" evidence="1">
    <location>
        <position position="1"/>
    </location>
</feature>
<name>A0A0B6XZS2_9EUPU</name>
<organism evidence="1">
    <name type="scientific">Arion vulgaris</name>
    <dbReference type="NCBI Taxonomy" id="1028688"/>
    <lineage>
        <taxon>Eukaryota</taxon>
        <taxon>Metazoa</taxon>
        <taxon>Spiralia</taxon>
        <taxon>Lophotrochozoa</taxon>
        <taxon>Mollusca</taxon>
        <taxon>Gastropoda</taxon>
        <taxon>Heterobranchia</taxon>
        <taxon>Euthyneura</taxon>
        <taxon>Panpulmonata</taxon>
        <taxon>Eupulmonata</taxon>
        <taxon>Stylommatophora</taxon>
        <taxon>Helicina</taxon>
        <taxon>Arionoidea</taxon>
        <taxon>Arionidae</taxon>
        <taxon>Arion</taxon>
    </lineage>
</organism>
<proteinExistence type="predicted"/>
<dbReference type="AlphaFoldDB" id="A0A0B6XZS2"/>
<evidence type="ECO:0000313" key="1">
    <source>
        <dbReference type="EMBL" id="CEK48780.1"/>
    </source>
</evidence>
<accession>A0A0B6XZS2</accession>
<reference evidence="1" key="1">
    <citation type="submission" date="2014-12" db="EMBL/GenBank/DDBJ databases">
        <title>Insight into the proteome of Arion vulgaris.</title>
        <authorList>
            <person name="Aradska J."/>
            <person name="Bulat T."/>
            <person name="Smidak R."/>
            <person name="Sarate P."/>
            <person name="Gangsoo J."/>
            <person name="Sialana F."/>
            <person name="Bilban M."/>
            <person name="Lubec G."/>
        </authorList>
    </citation>
    <scope>NUCLEOTIDE SEQUENCE</scope>
    <source>
        <tissue evidence="1">Skin</tissue>
    </source>
</reference>
<sequence length="53" mass="5920">EEEDSDHMHITQSGLFGAFKEEGLLLELYCVQHSRQMAYHTGKPGAKKSTLGL</sequence>